<dbReference type="InterPro" id="IPR036097">
    <property type="entry name" value="HisK_dim/P_sf"/>
</dbReference>
<feature type="transmembrane region" description="Helical" evidence="9">
    <location>
        <begin position="69"/>
        <end position="93"/>
    </location>
</feature>
<organism evidence="12 13">
    <name type="scientific">Candidatus Coproplasma stercoripullorum</name>
    <dbReference type="NCBI Taxonomy" id="2840751"/>
    <lineage>
        <taxon>Bacteria</taxon>
        <taxon>Bacillati</taxon>
        <taxon>Bacillota</taxon>
        <taxon>Clostridia</taxon>
        <taxon>Eubacteriales</taxon>
        <taxon>Candidatus Coproplasma</taxon>
    </lineage>
</organism>
<dbReference type="Gene3D" id="1.10.287.130">
    <property type="match status" value="1"/>
</dbReference>
<dbReference type="PRINTS" id="PR00344">
    <property type="entry name" value="BCTRLSENSOR"/>
</dbReference>
<evidence type="ECO:0000256" key="1">
    <source>
        <dbReference type="ARBA" id="ARBA00000085"/>
    </source>
</evidence>
<evidence type="ECO:0000256" key="4">
    <source>
        <dbReference type="ARBA" id="ARBA00022553"/>
    </source>
</evidence>
<evidence type="ECO:0000259" key="11">
    <source>
        <dbReference type="PROSITE" id="PS50885"/>
    </source>
</evidence>
<dbReference type="GO" id="GO:0000155">
    <property type="term" value="F:phosphorelay sensor kinase activity"/>
    <property type="evidence" value="ECO:0007669"/>
    <property type="project" value="InterPro"/>
</dbReference>
<evidence type="ECO:0000256" key="2">
    <source>
        <dbReference type="ARBA" id="ARBA00004370"/>
    </source>
</evidence>
<dbReference type="SUPFAM" id="SSF47384">
    <property type="entry name" value="Homodimeric domain of signal transducing histidine kinase"/>
    <property type="match status" value="1"/>
</dbReference>
<protein>
    <recommendedName>
        <fullName evidence="3">histidine kinase</fullName>
        <ecNumber evidence="3">2.7.13.3</ecNumber>
    </recommendedName>
</protein>
<dbReference type="SMART" id="SM00387">
    <property type="entry name" value="HATPase_c"/>
    <property type="match status" value="1"/>
</dbReference>
<dbReference type="Proteomes" id="UP000824179">
    <property type="component" value="Unassembled WGS sequence"/>
</dbReference>
<evidence type="ECO:0000313" key="12">
    <source>
        <dbReference type="EMBL" id="HIR40095.1"/>
    </source>
</evidence>
<keyword evidence="8 9" id="KW-0472">Membrane</keyword>
<dbReference type="SMART" id="SM00388">
    <property type="entry name" value="HisKA"/>
    <property type="match status" value="1"/>
</dbReference>
<dbReference type="CDD" id="cd00082">
    <property type="entry name" value="HisKA"/>
    <property type="match status" value="1"/>
</dbReference>
<dbReference type="FunFam" id="1.10.287.130:FF:000001">
    <property type="entry name" value="Two-component sensor histidine kinase"/>
    <property type="match status" value="1"/>
</dbReference>
<dbReference type="CDD" id="cd00075">
    <property type="entry name" value="HATPase"/>
    <property type="match status" value="1"/>
</dbReference>
<keyword evidence="4" id="KW-0597">Phosphoprotein</keyword>
<dbReference type="SUPFAM" id="SSF158472">
    <property type="entry name" value="HAMP domain-like"/>
    <property type="match status" value="1"/>
</dbReference>
<dbReference type="Gene3D" id="3.30.565.10">
    <property type="entry name" value="Histidine kinase-like ATPase, C-terminal domain"/>
    <property type="match status" value="1"/>
</dbReference>
<dbReference type="EC" id="2.7.13.3" evidence="3"/>
<keyword evidence="7" id="KW-0902">Two-component regulatory system</keyword>
<dbReference type="InterPro" id="IPR003660">
    <property type="entry name" value="HAMP_dom"/>
</dbReference>
<feature type="domain" description="Histidine kinase" evidence="10">
    <location>
        <begin position="160"/>
        <end position="371"/>
    </location>
</feature>
<evidence type="ECO:0000256" key="6">
    <source>
        <dbReference type="ARBA" id="ARBA00022777"/>
    </source>
</evidence>
<dbReference type="Pfam" id="PF00512">
    <property type="entry name" value="HisKA"/>
    <property type="match status" value="1"/>
</dbReference>
<comment type="catalytic activity">
    <reaction evidence="1">
        <text>ATP + protein L-histidine = ADP + protein N-phospho-L-histidine.</text>
        <dbReference type="EC" id="2.7.13.3"/>
    </reaction>
</comment>
<keyword evidence="5" id="KW-0808">Transferase</keyword>
<dbReference type="CDD" id="cd06225">
    <property type="entry name" value="HAMP"/>
    <property type="match status" value="1"/>
</dbReference>
<dbReference type="PANTHER" id="PTHR43711">
    <property type="entry name" value="TWO-COMPONENT HISTIDINE KINASE"/>
    <property type="match status" value="1"/>
</dbReference>
<reference evidence="12" key="1">
    <citation type="submission" date="2020-10" db="EMBL/GenBank/DDBJ databases">
        <authorList>
            <person name="Gilroy R."/>
        </authorList>
    </citation>
    <scope>NUCLEOTIDE SEQUENCE</scope>
    <source>
        <strain evidence="12">ChiW25-3613</strain>
    </source>
</reference>
<evidence type="ECO:0000256" key="8">
    <source>
        <dbReference type="ARBA" id="ARBA00023136"/>
    </source>
</evidence>
<comment type="caution">
    <text evidence="12">The sequence shown here is derived from an EMBL/GenBank/DDBJ whole genome shotgun (WGS) entry which is preliminary data.</text>
</comment>
<evidence type="ECO:0000256" key="7">
    <source>
        <dbReference type="ARBA" id="ARBA00023012"/>
    </source>
</evidence>
<dbReference type="Pfam" id="PF02518">
    <property type="entry name" value="HATPase_c"/>
    <property type="match status" value="1"/>
</dbReference>
<reference evidence="12" key="2">
    <citation type="journal article" date="2021" name="PeerJ">
        <title>Extensive microbial diversity within the chicken gut microbiome revealed by metagenomics and culture.</title>
        <authorList>
            <person name="Gilroy R."/>
            <person name="Ravi A."/>
            <person name="Getino M."/>
            <person name="Pursley I."/>
            <person name="Horton D.L."/>
            <person name="Alikhan N.F."/>
            <person name="Baker D."/>
            <person name="Gharbi K."/>
            <person name="Hall N."/>
            <person name="Watson M."/>
            <person name="Adriaenssens E.M."/>
            <person name="Foster-Nyarko E."/>
            <person name="Jarju S."/>
            <person name="Secka A."/>
            <person name="Antonio M."/>
            <person name="Oren A."/>
            <person name="Chaudhuri R.R."/>
            <person name="La Ragione R."/>
            <person name="Hildebrand F."/>
            <person name="Pallen M.J."/>
        </authorList>
    </citation>
    <scope>NUCLEOTIDE SEQUENCE</scope>
    <source>
        <strain evidence="12">ChiW25-3613</strain>
    </source>
</reference>
<name>A0A9D1DD09_9FIRM</name>
<dbReference type="PROSITE" id="PS50885">
    <property type="entry name" value="HAMP"/>
    <property type="match status" value="1"/>
</dbReference>
<dbReference type="SUPFAM" id="SSF55874">
    <property type="entry name" value="ATPase domain of HSP90 chaperone/DNA topoisomerase II/histidine kinase"/>
    <property type="match status" value="1"/>
</dbReference>
<accession>A0A9D1DD09</accession>
<evidence type="ECO:0000256" key="5">
    <source>
        <dbReference type="ARBA" id="ARBA00022679"/>
    </source>
</evidence>
<feature type="transmembrane region" description="Helical" evidence="9">
    <location>
        <begin position="36"/>
        <end position="57"/>
    </location>
</feature>
<dbReference type="InterPro" id="IPR004358">
    <property type="entry name" value="Sig_transdc_His_kin-like_C"/>
</dbReference>
<dbReference type="InterPro" id="IPR005467">
    <property type="entry name" value="His_kinase_dom"/>
</dbReference>
<keyword evidence="9" id="KW-1133">Transmembrane helix</keyword>
<evidence type="ECO:0000256" key="9">
    <source>
        <dbReference type="SAM" id="Phobius"/>
    </source>
</evidence>
<dbReference type="Gene3D" id="6.10.340.10">
    <property type="match status" value="1"/>
</dbReference>
<dbReference type="FunFam" id="3.30.565.10:FF:000006">
    <property type="entry name" value="Sensor histidine kinase WalK"/>
    <property type="match status" value="1"/>
</dbReference>
<keyword evidence="6 12" id="KW-0418">Kinase</keyword>
<dbReference type="InterPro" id="IPR003661">
    <property type="entry name" value="HisK_dim/P_dom"/>
</dbReference>
<dbReference type="InterPro" id="IPR003594">
    <property type="entry name" value="HATPase_dom"/>
</dbReference>
<dbReference type="PROSITE" id="PS50109">
    <property type="entry name" value="HIS_KIN"/>
    <property type="match status" value="1"/>
</dbReference>
<dbReference type="AlphaFoldDB" id="A0A9D1DD09"/>
<evidence type="ECO:0000259" key="10">
    <source>
        <dbReference type="PROSITE" id="PS50109"/>
    </source>
</evidence>
<evidence type="ECO:0000313" key="13">
    <source>
        <dbReference type="Proteomes" id="UP000824179"/>
    </source>
</evidence>
<comment type="subcellular location">
    <subcellularLocation>
        <location evidence="2">Membrane</location>
    </subcellularLocation>
</comment>
<dbReference type="InterPro" id="IPR050736">
    <property type="entry name" value="Sensor_HK_Regulatory"/>
</dbReference>
<dbReference type="PANTHER" id="PTHR43711:SF26">
    <property type="entry name" value="SENSOR HISTIDINE KINASE RCSC"/>
    <property type="match status" value="1"/>
</dbReference>
<dbReference type="GO" id="GO:0016020">
    <property type="term" value="C:membrane"/>
    <property type="evidence" value="ECO:0007669"/>
    <property type="project" value="UniProtKB-SubCell"/>
</dbReference>
<dbReference type="EMBL" id="DVHB01000122">
    <property type="protein sequence ID" value="HIR40095.1"/>
    <property type="molecule type" value="Genomic_DNA"/>
</dbReference>
<dbReference type="InterPro" id="IPR036890">
    <property type="entry name" value="HATPase_C_sf"/>
</dbReference>
<gene>
    <name evidence="12" type="ORF">IAB90_06930</name>
</gene>
<sequence>MTRRVSEAGKCAKKQSDGSKRAECNRYGAQRSSFTFTEYIIFFFAVAAVATISIFVSNALNEATGGNSAVVASVTAAVLVVLSAALCAAGAAFRRARAEEPLKEILRATGKMARGDFDIHLKPRHIWGRYDEYDVICENINSMAAELSKNEILRSDFIANVSHEIKTPLSVISSYAQLLKMKNISEADRAAYAEVLVSASRRLTALVVDILRLNKLENQKIFPDKKELNAGEIMRECVLSFEEKIDKKGIELECDIDDCAAVSDEGFLEIIFNNLLSNAIKFTERGGMICVSLKDMGGCFVASVRDSGCGMSAETGAHIFDKFYQGDTSHAQEGNGLGLALVKRVIDILGGEISVDSREGEGSAFTVKIKK</sequence>
<feature type="domain" description="HAMP" evidence="11">
    <location>
        <begin position="96"/>
        <end position="152"/>
    </location>
</feature>
<proteinExistence type="predicted"/>
<evidence type="ECO:0000256" key="3">
    <source>
        <dbReference type="ARBA" id="ARBA00012438"/>
    </source>
</evidence>
<keyword evidence="9" id="KW-0812">Transmembrane</keyword>